<dbReference type="Proteomes" id="UP000245639">
    <property type="component" value="Unassembled WGS sequence"/>
</dbReference>
<dbReference type="Pfam" id="PF01663">
    <property type="entry name" value="Phosphodiest"/>
    <property type="match status" value="1"/>
</dbReference>
<keyword evidence="2" id="KW-1185">Reference proteome</keyword>
<dbReference type="EMBL" id="QEKW01000018">
    <property type="protein sequence ID" value="PVZ04246.1"/>
    <property type="molecule type" value="Genomic_DNA"/>
</dbReference>
<reference evidence="1 2" key="1">
    <citation type="submission" date="2018-04" db="EMBL/GenBank/DDBJ databases">
        <title>Genomic Encyclopedia of Type Strains, Phase IV (KMG-IV): sequencing the most valuable type-strain genomes for metagenomic binning, comparative biology and taxonomic classification.</title>
        <authorList>
            <person name="Goeker M."/>
        </authorList>
    </citation>
    <scope>NUCLEOTIDE SEQUENCE [LARGE SCALE GENOMIC DNA]</scope>
    <source>
        <strain evidence="1 2">DSM 45771</strain>
    </source>
</reference>
<proteinExistence type="predicted"/>
<keyword evidence="1" id="KW-0378">Hydrolase</keyword>
<comment type="caution">
    <text evidence="1">The sequence shown here is derived from an EMBL/GenBank/DDBJ whole genome shotgun (WGS) entry which is preliminary data.</text>
</comment>
<accession>A0A2U1EWE5</accession>
<dbReference type="AlphaFoldDB" id="A0A2U1EWE5"/>
<dbReference type="GO" id="GO:0016787">
    <property type="term" value="F:hydrolase activity"/>
    <property type="evidence" value="ECO:0007669"/>
    <property type="project" value="UniProtKB-KW"/>
</dbReference>
<evidence type="ECO:0000313" key="1">
    <source>
        <dbReference type="EMBL" id="PVZ04246.1"/>
    </source>
</evidence>
<evidence type="ECO:0000313" key="2">
    <source>
        <dbReference type="Proteomes" id="UP000245639"/>
    </source>
</evidence>
<dbReference type="SUPFAM" id="SSF53649">
    <property type="entry name" value="Alkaline phosphatase-like"/>
    <property type="match status" value="1"/>
</dbReference>
<dbReference type="Gene3D" id="3.40.720.10">
    <property type="entry name" value="Alkaline Phosphatase, subunit A"/>
    <property type="match status" value="1"/>
</dbReference>
<dbReference type="RefSeq" id="WP_116710659.1">
    <property type="nucleotide sequence ID" value="NZ_QEKW01000018.1"/>
</dbReference>
<dbReference type="OrthoDB" id="3590172at2"/>
<organism evidence="1 2">
    <name type="scientific">Actinomycetospora cinnamomea</name>
    <dbReference type="NCBI Taxonomy" id="663609"/>
    <lineage>
        <taxon>Bacteria</taxon>
        <taxon>Bacillati</taxon>
        <taxon>Actinomycetota</taxon>
        <taxon>Actinomycetes</taxon>
        <taxon>Pseudonocardiales</taxon>
        <taxon>Pseudonocardiaceae</taxon>
        <taxon>Actinomycetospora</taxon>
    </lineage>
</organism>
<dbReference type="InterPro" id="IPR002591">
    <property type="entry name" value="Phosphodiest/P_Trfase"/>
</dbReference>
<sequence length="509" mass="54385">MLAVLQFDSPSLAVLDRMLAQGRLPALAGLRERGVWHELRTPATHFAAGAFHTLYSGTELADHGLFYPFQWSASEQRVRYTTAFEAPPPVWERPGARTLALDPYESRPPLVPPAGTVVSGWQFTDRVVLQPWSSPPDARGRLEQLFGPAAAVEEVFGRSSPRDLLRLRRDLLAASGRAADAATLLLAQDRFDLTWLTFSAGHVAGHQFWDLSQLDDRADDATRHVLSGALEEVYQSVDAALGRVLAALGEGTDVIVTSPVGMDVNTSRADLMPEMLDAVLDGGAGGSAGSAGGDRPAPGSGAVWKLRAAVPTGLRARVAAALPDRVALMLTERLELRGRDWSTTQAFAQPADNQGYIRLNLAGRERDGIVAPRDAEALMDLIAEGLATFRDPDGTPSVAAVERVADTFETGAHSDRLPDLIVRWSDRPATRLDAVVSERFGTVHRRGGGSGRSGNHTAGDAWALVVPGASQARTTSRPPRLADIAATAAALAGVDPTNLPGEPLLERRT</sequence>
<name>A0A2U1EWE5_9PSEU</name>
<protein>
    <submittedName>
        <fullName evidence="1">Putative AlkP superfamily phosphohydrolase/phosphomutase</fullName>
    </submittedName>
</protein>
<dbReference type="InterPro" id="IPR017850">
    <property type="entry name" value="Alkaline_phosphatase_core_sf"/>
</dbReference>
<gene>
    <name evidence="1" type="ORF">C8D89_11834</name>
</gene>